<dbReference type="Proteomes" id="UP000236621">
    <property type="component" value="Unassembled WGS sequence"/>
</dbReference>
<feature type="region of interest" description="Disordered" evidence="1">
    <location>
        <begin position="1"/>
        <end position="30"/>
    </location>
</feature>
<reference evidence="2 3" key="1">
    <citation type="submission" date="2017-08" db="EMBL/GenBank/DDBJ databases">
        <title>Harnessing the power of phylogenomics to disentangle the directionality and signatures of interkingdom host jumping in the parasitic fungal genus Tolypocladium.</title>
        <authorList>
            <person name="Quandt C.A."/>
            <person name="Patterson W."/>
            <person name="Spatafora J.W."/>
        </authorList>
    </citation>
    <scope>NUCLEOTIDE SEQUENCE [LARGE SCALE GENOMIC DNA]</scope>
    <source>
        <strain evidence="2 3">CBS 113982</strain>
    </source>
</reference>
<dbReference type="AlphaFoldDB" id="A0A2K3QC91"/>
<evidence type="ECO:0000313" key="2">
    <source>
        <dbReference type="EMBL" id="PNY25165.1"/>
    </source>
</evidence>
<evidence type="ECO:0000313" key="3">
    <source>
        <dbReference type="Proteomes" id="UP000236621"/>
    </source>
</evidence>
<protein>
    <submittedName>
        <fullName evidence="2">Uncharacterized protein</fullName>
    </submittedName>
</protein>
<organism evidence="2 3">
    <name type="scientific">Tolypocladium capitatum</name>
    <dbReference type="NCBI Taxonomy" id="45235"/>
    <lineage>
        <taxon>Eukaryota</taxon>
        <taxon>Fungi</taxon>
        <taxon>Dikarya</taxon>
        <taxon>Ascomycota</taxon>
        <taxon>Pezizomycotina</taxon>
        <taxon>Sordariomycetes</taxon>
        <taxon>Hypocreomycetidae</taxon>
        <taxon>Hypocreales</taxon>
        <taxon>Ophiocordycipitaceae</taxon>
        <taxon>Tolypocladium</taxon>
    </lineage>
</organism>
<sequence length="112" mass="12106">MPSNAHDLPAADTGPPGGPRHPSILFPGSAQSRNSGWLAVAREQAGTLHRGFIHRSTSHSPIANSTPTLSSKVSTISSNGVYFICFKAHDGEFDYTRHTAAAMERARVYIFR</sequence>
<keyword evidence="3" id="KW-1185">Reference proteome</keyword>
<name>A0A2K3QC91_9HYPO</name>
<gene>
    <name evidence="2" type="ORF">TCAP_04901</name>
</gene>
<accession>A0A2K3QC91</accession>
<comment type="caution">
    <text evidence="2">The sequence shown here is derived from an EMBL/GenBank/DDBJ whole genome shotgun (WGS) entry which is preliminary data.</text>
</comment>
<dbReference type="EMBL" id="NRSZ01000798">
    <property type="protein sequence ID" value="PNY25165.1"/>
    <property type="molecule type" value="Genomic_DNA"/>
</dbReference>
<proteinExistence type="predicted"/>
<evidence type="ECO:0000256" key="1">
    <source>
        <dbReference type="SAM" id="MobiDB-lite"/>
    </source>
</evidence>